<keyword evidence="7 8" id="KW-0472">Membrane</keyword>
<evidence type="ECO:0000256" key="4">
    <source>
        <dbReference type="ARBA" id="ARBA00022519"/>
    </source>
</evidence>
<evidence type="ECO:0000313" key="10">
    <source>
        <dbReference type="EMBL" id="HGE74772.1"/>
    </source>
</evidence>
<evidence type="ECO:0000256" key="2">
    <source>
        <dbReference type="ARBA" id="ARBA00022448"/>
    </source>
</evidence>
<organism evidence="10">
    <name type="scientific">Mesoaciditoga lauensis</name>
    <dbReference type="NCBI Taxonomy" id="1495039"/>
    <lineage>
        <taxon>Bacteria</taxon>
        <taxon>Thermotogati</taxon>
        <taxon>Thermotogota</taxon>
        <taxon>Thermotogae</taxon>
        <taxon>Mesoaciditogales</taxon>
        <taxon>Mesoaciditogaceae</taxon>
        <taxon>Mesoaciditoga</taxon>
    </lineage>
</organism>
<feature type="transmembrane region" description="Helical" evidence="8">
    <location>
        <begin position="38"/>
        <end position="54"/>
    </location>
</feature>
<dbReference type="InterPro" id="IPR036259">
    <property type="entry name" value="MFS_trans_sf"/>
</dbReference>
<dbReference type="AlphaFoldDB" id="A0A7V3RDX1"/>
<feature type="transmembrane region" description="Helical" evidence="8">
    <location>
        <begin position="221"/>
        <end position="244"/>
    </location>
</feature>
<keyword evidence="5 8" id="KW-0812">Transmembrane</keyword>
<feature type="transmembrane region" description="Helical" evidence="8">
    <location>
        <begin position="346"/>
        <end position="364"/>
    </location>
</feature>
<comment type="caution">
    <text evidence="10">The sequence shown here is derived from an EMBL/GenBank/DDBJ whole genome shotgun (WGS) entry which is preliminary data.</text>
</comment>
<reference evidence="10" key="1">
    <citation type="journal article" date="2020" name="mSystems">
        <title>Genome- and Community-Level Interaction Insights into Carbon Utilization and Element Cycling Functions of Hydrothermarchaeota in Hydrothermal Sediment.</title>
        <authorList>
            <person name="Zhou Z."/>
            <person name="Liu Y."/>
            <person name="Xu W."/>
            <person name="Pan J."/>
            <person name="Luo Z.H."/>
            <person name="Li M."/>
        </authorList>
    </citation>
    <scope>NUCLEOTIDE SEQUENCE [LARGE SCALE GENOMIC DNA]</scope>
    <source>
        <strain evidence="10">SpSt-966</strain>
    </source>
</reference>
<dbReference type="Gene3D" id="1.20.1250.20">
    <property type="entry name" value="MFS general substrate transporter like domains"/>
    <property type="match status" value="2"/>
</dbReference>
<evidence type="ECO:0000256" key="7">
    <source>
        <dbReference type="ARBA" id="ARBA00023136"/>
    </source>
</evidence>
<feature type="transmembrane region" description="Helical" evidence="8">
    <location>
        <begin position="128"/>
        <end position="144"/>
    </location>
</feature>
<feature type="transmembrane region" description="Helical" evidence="8">
    <location>
        <begin position="281"/>
        <end position="302"/>
    </location>
</feature>
<dbReference type="GO" id="GO:0005886">
    <property type="term" value="C:plasma membrane"/>
    <property type="evidence" value="ECO:0007669"/>
    <property type="project" value="UniProtKB-SubCell"/>
</dbReference>
<name>A0A7V3RDX1_9BACT</name>
<proteinExistence type="predicted"/>
<comment type="subcellular location">
    <subcellularLocation>
        <location evidence="1">Cell inner membrane</location>
        <topology evidence="1">Multi-pass membrane protein</topology>
    </subcellularLocation>
</comment>
<feature type="transmembrane region" description="Helical" evidence="8">
    <location>
        <begin position="190"/>
        <end position="215"/>
    </location>
</feature>
<dbReference type="PANTHER" id="PTHR23522">
    <property type="entry name" value="BLL5896 PROTEIN"/>
    <property type="match status" value="1"/>
</dbReference>
<keyword evidence="3" id="KW-1003">Cell membrane</keyword>
<feature type="transmembrane region" description="Helical" evidence="8">
    <location>
        <begin position="314"/>
        <end position="334"/>
    </location>
</feature>
<protein>
    <submittedName>
        <fullName evidence="10">MFS transporter</fullName>
    </submittedName>
</protein>
<dbReference type="InterPro" id="IPR024989">
    <property type="entry name" value="MFS_assoc_dom"/>
</dbReference>
<dbReference type="SUPFAM" id="SSF103473">
    <property type="entry name" value="MFS general substrate transporter"/>
    <property type="match status" value="1"/>
</dbReference>
<keyword evidence="2" id="KW-0813">Transport</keyword>
<feature type="domain" description="Major facilitator superfamily associated" evidence="9">
    <location>
        <begin position="17"/>
        <end position="340"/>
    </location>
</feature>
<sequence length="371" mass="42244">MIWTFWFLEFLIYLPMAFFTFIGNYFNQLGFSDLQNGILGSTAAIVILVSNPFWMHISDQRVKNTILSFIAFVAAISIWLIYFFKDFWAIFILAFAIGFLWTSIVPIAESITSYNASKRGFSFGKARMMGSLGYAFIMFVFGYITNDFFFFLLGSLSFAIIGIMAFVVPKTQGYNEGKHTSFSLKALPSQFYRMLIFEILVISSNTFALYFMPIFMKSRGYAVFLAGIAMAVQALAEIPFLFVADRIVKWLGVKKMLVIASLLFGIRWILTFITFNPLLIVALQAFEFFNWIAIYYAVFYYVNSKIEPSRRSDAHAIFWMATSGLSMIFGYVFGGWISGTLGVANGYLFFGIFTIVIGIIYALFEKSPDLD</sequence>
<keyword evidence="4" id="KW-0997">Cell inner membrane</keyword>
<keyword evidence="6 8" id="KW-1133">Transmembrane helix</keyword>
<evidence type="ECO:0000256" key="1">
    <source>
        <dbReference type="ARBA" id="ARBA00004429"/>
    </source>
</evidence>
<evidence type="ECO:0000256" key="8">
    <source>
        <dbReference type="SAM" id="Phobius"/>
    </source>
</evidence>
<gene>
    <name evidence="10" type="ORF">ENX73_01440</name>
</gene>
<feature type="transmembrane region" description="Helical" evidence="8">
    <location>
        <begin position="90"/>
        <end position="108"/>
    </location>
</feature>
<dbReference type="GO" id="GO:0030395">
    <property type="term" value="F:lactose binding"/>
    <property type="evidence" value="ECO:0007669"/>
    <property type="project" value="TreeGrafter"/>
</dbReference>
<feature type="transmembrane region" description="Helical" evidence="8">
    <location>
        <begin position="7"/>
        <end position="26"/>
    </location>
</feature>
<dbReference type="GO" id="GO:0015528">
    <property type="term" value="F:lactose:proton symporter activity"/>
    <property type="evidence" value="ECO:0007669"/>
    <property type="project" value="TreeGrafter"/>
</dbReference>
<feature type="transmembrane region" description="Helical" evidence="8">
    <location>
        <begin position="150"/>
        <end position="169"/>
    </location>
</feature>
<dbReference type="Pfam" id="PF12832">
    <property type="entry name" value="MFS_1_like"/>
    <property type="match status" value="1"/>
</dbReference>
<evidence type="ECO:0000256" key="6">
    <source>
        <dbReference type="ARBA" id="ARBA00022989"/>
    </source>
</evidence>
<dbReference type="PANTHER" id="PTHR23522:SF10">
    <property type="entry name" value="3-PHENYLPROPIONIC ACID TRANSPORTER-RELATED"/>
    <property type="match status" value="1"/>
</dbReference>
<feature type="transmembrane region" description="Helical" evidence="8">
    <location>
        <begin position="256"/>
        <end position="275"/>
    </location>
</feature>
<evidence type="ECO:0000256" key="5">
    <source>
        <dbReference type="ARBA" id="ARBA00022692"/>
    </source>
</evidence>
<dbReference type="EMBL" id="DTPE01000061">
    <property type="protein sequence ID" value="HGE74772.1"/>
    <property type="molecule type" value="Genomic_DNA"/>
</dbReference>
<feature type="transmembrane region" description="Helical" evidence="8">
    <location>
        <begin position="66"/>
        <end position="84"/>
    </location>
</feature>
<evidence type="ECO:0000259" key="9">
    <source>
        <dbReference type="Pfam" id="PF12832"/>
    </source>
</evidence>
<evidence type="ECO:0000256" key="3">
    <source>
        <dbReference type="ARBA" id="ARBA00022475"/>
    </source>
</evidence>
<accession>A0A7V3RDX1</accession>